<dbReference type="EMBL" id="CP040396">
    <property type="protein sequence ID" value="QCT01276.1"/>
    <property type="molecule type" value="Genomic_DNA"/>
</dbReference>
<proteinExistence type="predicted"/>
<dbReference type="Proteomes" id="UP000300879">
    <property type="component" value="Chromosome"/>
</dbReference>
<sequence length="55" mass="6655">MSMTGFLEASYWIRFDPSEPCCLYVKIRIMQNAQLYYFILVIIHIFKYLLTFIIP</sequence>
<keyword evidence="1" id="KW-0472">Membrane</keyword>
<keyword evidence="1" id="KW-1133">Transmembrane helix</keyword>
<reference evidence="2 3" key="1">
    <citation type="submission" date="2019-05" db="EMBL/GenBank/DDBJ databases">
        <authorList>
            <person name="Chen C."/>
        </authorList>
    </citation>
    <scope>NUCLEOTIDE SEQUENCE [LARGE SCALE GENOMIC DNA]</scope>
    <source>
        <strain evidence="2 3">HB172198</strain>
    </source>
</reference>
<dbReference type="AlphaFoldDB" id="A0A4P8XFU4"/>
<feature type="transmembrane region" description="Helical" evidence="1">
    <location>
        <begin position="35"/>
        <end position="54"/>
    </location>
</feature>
<organism evidence="2 3">
    <name type="scientific">Paenibacillus algicola</name>
    <dbReference type="NCBI Taxonomy" id="2565926"/>
    <lineage>
        <taxon>Bacteria</taxon>
        <taxon>Bacillati</taxon>
        <taxon>Bacillota</taxon>
        <taxon>Bacilli</taxon>
        <taxon>Bacillales</taxon>
        <taxon>Paenibacillaceae</taxon>
        <taxon>Paenibacillus</taxon>
    </lineage>
</organism>
<gene>
    <name evidence="2" type="ORF">E6C60_0553</name>
</gene>
<keyword evidence="3" id="KW-1185">Reference proteome</keyword>
<keyword evidence="1" id="KW-0812">Transmembrane</keyword>
<accession>A0A4P8XFU4</accession>
<evidence type="ECO:0000313" key="2">
    <source>
        <dbReference type="EMBL" id="QCT01276.1"/>
    </source>
</evidence>
<evidence type="ECO:0000256" key="1">
    <source>
        <dbReference type="SAM" id="Phobius"/>
    </source>
</evidence>
<name>A0A4P8XFU4_9BACL</name>
<protein>
    <submittedName>
        <fullName evidence="2">Uncharacterized protein</fullName>
    </submittedName>
</protein>
<evidence type="ECO:0000313" key="3">
    <source>
        <dbReference type="Proteomes" id="UP000300879"/>
    </source>
</evidence>
<dbReference type="KEGG" id="palo:E6C60_0553"/>